<dbReference type="AlphaFoldDB" id="A0A853F8F3"/>
<dbReference type="PANTHER" id="PTHR35007">
    <property type="entry name" value="INTEGRAL MEMBRANE PROTEIN-RELATED"/>
    <property type="match status" value="1"/>
</dbReference>
<feature type="transmembrane region" description="Helical" evidence="6">
    <location>
        <begin position="225"/>
        <end position="242"/>
    </location>
</feature>
<evidence type="ECO:0000313" key="8">
    <source>
        <dbReference type="EMBL" id="NYT36915.1"/>
    </source>
</evidence>
<dbReference type="OrthoDB" id="597333at2"/>
<protein>
    <submittedName>
        <fullName evidence="8">Type II secretion system F family protein</fullName>
    </submittedName>
</protein>
<feature type="domain" description="Type II secretion system protein GspF" evidence="7">
    <location>
        <begin position="114"/>
        <end position="239"/>
    </location>
</feature>
<dbReference type="RefSeq" id="WP_129968841.1">
    <property type="nucleotide sequence ID" value="NZ_JACCEW010000002.1"/>
</dbReference>
<keyword evidence="2" id="KW-1003">Cell membrane</keyword>
<dbReference type="Pfam" id="PF00482">
    <property type="entry name" value="T2SSF"/>
    <property type="match status" value="1"/>
</dbReference>
<feature type="transmembrane region" description="Helical" evidence="6">
    <location>
        <begin position="80"/>
        <end position="99"/>
    </location>
</feature>
<evidence type="ECO:0000256" key="2">
    <source>
        <dbReference type="ARBA" id="ARBA00022475"/>
    </source>
</evidence>
<feature type="transmembrane region" description="Helical" evidence="6">
    <location>
        <begin position="56"/>
        <end position="74"/>
    </location>
</feature>
<keyword evidence="3 6" id="KW-0812">Transmembrane</keyword>
<dbReference type="EMBL" id="JACCEW010000002">
    <property type="protein sequence ID" value="NYT36915.1"/>
    <property type="molecule type" value="Genomic_DNA"/>
</dbReference>
<keyword evidence="4 6" id="KW-1133">Transmembrane helix</keyword>
<organism evidence="8 9">
    <name type="scientific">Allopusillimonas soli</name>
    <dbReference type="NCBI Taxonomy" id="659016"/>
    <lineage>
        <taxon>Bacteria</taxon>
        <taxon>Pseudomonadati</taxon>
        <taxon>Pseudomonadota</taxon>
        <taxon>Betaproteobacteria</taxon>
        <taxon>Burkholderiales</taxon>
        <taxon>Alcaligenaceae</taxon>
        <taxon>Allopusillimonas</taxon>
    </lineage>
</organism>
<comment type="caution">
    <text evidence="8">The sequence shown here is derived from an EMBL/GenBank/DDBJ whole genome shotgun (WGS) entry which is preliminary data.</text>
</comment>
<evidence type="ECO:0000313" key="9">
    <source>
        <dbReference type="Proteomes" id="UP000580517"/>
    </source>
</evidence>
<evidence type="ECO:0000256" key="4">
    <source>
        <dbReference type="ARBA" id="ARBA00022989"/>
    </source>
</evidence>
<proteinExistence type="predicted"/>
<comment type="subcellular location">
    <subcellularLocation>
        <location evidence="1">Cell membrane</location>
        <topology evidence="1">Multi-pass membrane protein</topology>
    </subcellularLocation>
</comment>
<dbReference type="GO" id="GO:0005886">
    <property type="term" value="C:plasma membrane"/>
    <property type="evidence" value="ECO:0007669"/>
    <property type="project" value="UniProtKB-SubCell"/>
</dbReference>
<keyword evidence="5 6" id="KW-0472">Membrane</keyword>
<feature type="transmembrane region" description="Helical" evidence="6">
    <location>
        <begin position="254"/>
        <end position="274"/>
    </location>
</feature>
<dbReference type="Proteomes" id="UP000580517">
    <property type="component" value="Unassembled WGS sequence"/>
</dbReference>
<evidence type="ECO:0000256" key="1">
    <source>
        <dbReference type="ARBA" id="ARBA00004651"/>
    </source>
</evidence>
<keyword evidence="9" id="KW-1185">Reference proteome</keyword>
<evidence type="ECO:0000259" key="7">
    <source>
        <dbReference type="Pfam" id="PF00482"/>
    </source>
</evidence>
<gene>
    <name evidence="8" type="ORF">H0A68_08525</name>
</gene>
<dbReference type="PANTHER" id="PTHR35007:SF1">
    <property type="entry name" value="PILUS ASSEMBLY PROTEIN"/>
    <property type="match status" value="1"/>
</dbReference>
<evidence type="ECO:0000256" key="3">
    <source>
        <dbReference type="ARBA" id="ARBA00022692"/>
    </source>
</evidence>
<reference evidence="8 9" key="1">
    <citation type="submission" date="2020-07" db="EMBL/GenBank/DDBJ databases">
        <title>Taxonomic revisions and descriptions of new bacterial species based on genomic comparisons in the high-G+C-content subgroup of the family Alcaligenaceae.</title>
        <authorList>
            <person name="Szabo A."/>
            <person name="Felfoldi T."/>
        </authorList>
    </citation>
    <scope>NUCLEOTIDE SEQUENCE [LARGE SCALE GENOMIC DNA]</scope>
    <source>
        <strain evidence="8 9">DSM 25264</strain>
    </source>
</reference>
<evidence type="ECO:0000256" key="6">
    <source>
        <dbReference type="SAM" id="Phobius"/>
    </source>
</evidence>
<dbReference type="Gene3D" id="1.20.81.30">
    <property type="entry name" value="Type II secretion system (T2SS), domain F"/>
    <property type="match status" value="1"/>
</dbReference>
<dbReference type="InterPro" id="IPR018076">
    <property type="entry name" value="T2SS_GspF_dom"/>
</dbReference>
<accession>A0A853F8F3</accession>
<dbReference type="InterPro" id="IPR042094">
    <property type="entry name" value="T2SS_GspF_sf"/>
</dbReference>
<evidence type="ECO:0000256" key="5">
    <source>
        <dbReference type="ARBA" id="ARBA00023136"/>
    </source>
</evidence>
<sequence>MMVAVAAVMAAIAGACIGWICLRASSTAHRRYRNHFGLAVSGSLAEVFLFLDPTRVWVVHLALCVGFGAVALLLSGSLVLMLMAAGVALAIVPCLIARARRARLRRYEKQLPDFLMALAGALRAGTGLQAALSCIVPRQSPPLSQEFGLLLRQQRMGLSFDDALADLLVRMPTDANNLLVSSLRMAWRSGGSLAALLDVLAETLRSCGHLSARVRALTSQGKMQAYLMAGMPLMVGAALYLLDPDSMRPLWQTPPGWMALGLLVLLEAAGLWFIRRIVDIRV</sequence>
<name>A0A853F8F3_9BURK</name>